<sequence length="258" mass="29075">MLALLSPAKSLDLDSRLPTRVHTQPRLLEHAEQLVEVMRTKSPEDLSELMGISAELGQLNAERYADFHTPFTRKNARPAVFTFAGDVYRGFNAGRLDTRDLTEAQKTVRILSGLYGVLRPLDLMQPYRLEMGTRLRTDRGDTLVQWWGEAITEQVAADLADSPGPDVVVNLASGEYSQAVDLRRLEARVVTPRFEDRSPAGEWKVISFHAKRARGAMASWMVRQRTRSVKALTRFDAAGYAYAPEVSTRDEPVFRREA</sequence>
<dbReference type="Proteomes" id="UP000234206">
    <property type="component" value="Unassembled WGS sequence"/>
</dbReference>
<name>A0A2I1PBE7_9MICO</name>
<dbReference type="EMBL" id="PKIZ01000007">
    <property type="protein sequence ID" value="PKZ41944.1"/>
    <property type="molecule type" value="Genomic_DNA"/>
</dbReference>
<reference evidence="2 3" key="1">
    <citation type="submission" date="2017-12" db="EMBL/GenBank/DDBJ databases">
        <title>Phylogenetic diversity of female urinary microbiome.</title>
        <authorList>
            <person name="Thomas-White K."/>
            <person name="Wolfe A.J."/>
        </authorList>
    </citation>
    <scope>NUCLEOTIDE SEQUENCE [LARGE SCALE GENOMIC DNA]</scope>
    <source>
        <strain evidence="2 3">UMB1298</strain>
    </source>
</reference>
<dbReference type="GO" id="GO:0005829">
    <property type="term" value="C:cytosol"/>
    <property type="evidence" value="ECO:0007669"/>
    <property type="project" value="TreeGrafter"/>
</dbReference>
<dbReference type="Pfam" id="PF03883">
    <property type="entry name" value="H2O2_YaaD"/>
    <property type="match status" value="1"/>
</dbReference>
<dbReference type="GO" id="GO:0033194">
    <property type="term" value="P:response to hydroperoxide"/>
    <property type="evidence" value="ECO:0007669"/>
    <property type="project" value="TreeGrafter"/>
</dbReference>
<dbReference type="OrthoDB" id="3210767at2"/>
<dbReference type="InterPro" id="IPR005583">
    <property type="entry name" value="YaaA"/>
</dbReference>
<keyword evidence="3" id="KW-1185">Reference proteome</keyword>
<dbReference type="RefSeq" id="WP_070703930.1">
    <property type="nucleotide sequence ID" value="NZ_PKIZ01000007.1"/>
</dbReference>
<evidence type="ECO:0000313" key="3">
    <source>
        <dbReference type="Proteomes" id="UP000234206"/>
    </source>
</evidence>
<organism evidence="2 3">
    <name type="scientific">Kytococcus schroeteri</name>
    <dbReference type="NCBI Taxonomy" id="138300"/>
    <lineage>
        <taxon>Bacteria</taxon>
        <taxon>Bacillati</taxon>
        <taxon>Actinomycetota</taxon>
        <taxon>Actinomycetes</taxon>
        <taxon>Micrococcales</taxon>
        <taxon>Kytococcaceae</taxon>
        <taxon>Kytococcus</taxon>
    </lineage>
</organism>
<evidence type="ECO:0000313" key="2">
    <source>
        <dbReference type="EMBL" id="PKZ41944.1"/>
    </source>
</evidence>
<evidence type="ECO:0000256" key="1">
    <source>
        <dbReference type="HAMAP-Rule" id="MF_00652"/>
    </source>
</evidence>
<gene>
    <name evidence="2" type="ORF">CYJ76_04605</name>
</gene>
<accession>A0A2I1PBE7</accession>
<dbReference type="PANTHER" id="PTHR30283:SF4">
    <property type="entry name" value="PEROXIDE STRESS RESISTANCE PROTEIN YAAA"/>
    <property type="match status" value="1"/>
</dbReference>
<proteinExistence type="inferred from homology"/>
<dbReference type="AlphaFoldDB" id="A0A2I1PBE7"/>
<comment type="caution">
    <text evidence="2">The sequence shown here is derived from an EMBL/GenBank/DDBJ whole genome shotgun (WGS) entry which is preliminary data.</text>
</comment>
<dbReference type="PANTHER" id="PTHR30283">
    <property type="entry name" value="PEROXIDE STRESS RESPONSE PROTEIN YAAA"/>
    <property type="match status" value="1"/>
</dbReference>
<dbReference type="NCBIfam" id="NF002542">
    <property type="entry name" value="PRK02101.1-3"/>
    <property type="match status" value="1"/>
</dbReference>
<protein>
    <recommendedName>
        <fullName evidence="1">UPF0246 protein CYJ76_04605</fullName>
    </recommendedName>
</protein>
<comment type="similarity">
    <text evidence="1">Belongs to the UPF0246 family.</text>
</comment>
<dbReference type="HAMAP" id="MF_00652">
    <property type="entry name" value="UPF0246"/>
    <property type="match status" value="1"/>
</dbReference>